<keyword evidence="6" id="KW-0175">Coiled coil</keyword>
<dbReference type="OrthoDB" id="9808480at2"/>
<comment type="subcellular location">
    <subcellularLocation>
        <location evidence="1">Cytoplasm</location>
    </subcellularLocation>
</comment>
<dbReference type="Pfam" id="PF00376">
    <property type="entry name" value="MerR"/>
    <property type="match status" value="1"/>
</dbReference>
<evidence type="ECO:0000256" key="5">
    <source>
        <dbReference type="ARBA" id="ARBA00023163"/>
    </source>
</evidence>
<dbReference type="InterPro" id="IPR011789">
    <property type="entry name" value="CueR"/>
</dbReference>
<evidence type="ECO:0000256" key="2">
    <source>
        <dbReference type="ARBA" id="ARBA00022490"/>
    </source>
</evidence>
<evidence type="ECO:0000256" key="3">
    <source>
        <dbReference type="ARBA" id="ARBA00023015"/>
    </source>
</evidence>
<evidence type="ECO:0000313" key="8">
    <source>
        <dbReference type="EMBL" id="ALS99325.1"/>
    </source>
</evidence>
<evidence type="ECO:0000313" key="9">
    <source>
        <dbReference type="Proteomes" id="UP000068447"/>
    </source>
</evidence>
<dbReference type="PROSITE" id="PS50937">
    <property type="entry name" value="HTH_MERR_2"/>
    <property type="match status" value="1"/>
</dbReference>
<gene>
    <name evidence="8" type="ORF">AT746_14365</name>
</gene>
<name>A0A0U2PIH3_9ALTE</name>
<dbReference type="RefSeq" id="WP_062481462.1">
    <property type="nucleotide sequence ID" value="NZ_CP013650.1"/>
</dbReference>
<keyword evidence="2" id="KW-0963">Cytoplasm</keyword>
<dbReference type="SMART" id="SM00422">
    <property type="entry name" value="HTH_MERR"/>
    <property type="match status" value="1"/>
</dbReference>
<dbReference type="InterPro" id="IPR009061">
    <property type="entry name" value="DNA-bd_dom_put_sf"/>
</dbReference>
<dbReference type="NCBIfam" id="TIGR02044">
    <property type="entry name" value="CueR"/>
    <property type="match status" value="1"/>
</dbReference>
<evidence type="ECO:0000259" key="7">
    <source>
        <dbReference type="PROSITE" id="PS50937"/>
    </source>
</evidence>
<dbReference type="STRING" id="1526571.AT746_14365"/>
<keyword evidence="4" id="KW-0238">DNA-binding</keyword>
<dbReference type="GO" id="GO:0045893">
    <property type="term" value="P:positive regulation of DNA-templated transcription"/>
    <property type="evidence" value="ECO:0007669"/>
    <property type="project" value="InterPro"/>
</dbReference>
<dbReference type="Proteomes" id="UP000068447">
    <property type="component" value="Chromosome"/>
</dbReference>
<dbReference type="PANTHER" id="PTHR30204">
    <property type="entry name" value="REDOX-CYCLING DRUG-SENSING TRANSCRIPTIONAL ACTIVATOR SOXR"/>
    <property type="match status" value="1"/>
</dbReference>
<feature type="domain" description="HTH merR-type" evidence="7">
    <location>
        <begin position="1"/>
        <end position="69"/>
    </location>
</feature>
<dbReference type="InterPro" id="IPR015358">
    <property type="entry name" value="Tscrpt_reg_MerR_DNA-bd"/>
</dbReference>
<protein>
    <recommendedName>
        <fullName evidence="7">HTH merR-type domain-containing protein</fullName>
    </recommendedName>
</protein>
<evidence type="ECO:0000256" key="1">
    <source>
        <dbReference type="ARBA" id="ARBA00004496"/>
    </source>
</evidence>
<evidence type="ECO:0000256" key="6">
    <source>
        <dbReference type="SAM" id="Coils"/>
    </source>
</evidence>
<dbReference type="SUPFAM" id="SSF46955">
    <property type="entry name" value="Putative DNA-binding domain"/>
    <property type="match status" value="1"/>
</dbReference>
<dbReference type="Pfam" id="PF09278">
    <property type="entry name" value="MerR-DNA-bind"/>
    <property type="match status" value="1"/>
</dbReference>
<keyword evidence="5" id="KW-0804">Transcription</keyword>
<dbReference type="AlphaFoldDB" id="A0A0U2PIH3"/>
<keyword evidence="9" id="KW-1185">Reference proteome</keyword>
<feature type="coiled-coil region" evidence="6">
    <location>
        <begin position="81"/>
        <end position="108"/>
    </location>
</feature>
<proteinExistence type="predicted"/>
<evidence type="ECO:0000256" key="4">
    <source>
        <dbReference type="ARBA" id="ARBA00023125"/>
    </source>
</evidence>
<dbReference type="KEGG" id="lal:AT746_14365"/>
<dbReference type="GO" id="GO:0005507">
    <property type="term" value="F:copper ion binding"/>
    <property type="evidence" value="ECO:0007669"/>
    <property type="project" value="InterPro"/>
</dbReference>
<dbReference type="GO" id="GO:0003700">
    <property type="term" value="F:DNA-binding transcription factor activity"/>
    <property type="evidence" value="ECO:0007669"/>
    <property type="project" value="InterPro"/>
</dbReference>
<dbReference type="PRINTS" id="PR00040">
    <property type="entry name" value="HTHMERR"/>
</dbReference>
<keyword evidence="3" id="KW-0805">Transcription regulation</keyword>
<dbReference type="InterPro" id="IPR047057">
    <property type="entry name" value="MerR_fam"/>
</dbReference>
<organism evidence="8 9">
    <name type="scientific">Lacimicrobium alkaliphilum</name>
    <dbReference type="NCBI Taxonomy" id="1526571"/>
    <lineage>
        <taxon>Bacteria</taxon>
        <taxon>Pseudomonadati</taxon>
        <taxon>Pseudomonadota</taxon>
        <taxon>Gammaproteobacteria</taxon>
        <taxon>Alteromonadales</taxon>
        <taxon>Alteromonadaceae</taxon>
        <taxon>Lacimicrobium</taxon>
    </lineage>
</organism>
<accession>A0A0U2PIH3</accession>
<dbReference type="GO" id="GO:0005737">
    <property type="term" value="C:cytoplasm"/>
    <property type="evidence" value="ECO:0007669"/>
    <property type="project" value="UniProtKB-SubCell"/>
</dbReference>
<dbReference type="Gene3D" id="1.10.1660.10">
    <property type="match status" value="1"/>
</dbReference>
<dbReference type="PROSITE" id="PS00552">
    <property type="entry name" value="HTH_MERR_1"/>
    <property type="match status" value="1"/>
</dbReference>
<reference evidence="8 9" key="1">
    <citation type="submission" date="2015-12" db="EMBL/GenBank/DDBJ databases">
        <title>Complete genome of Lacimicrobium alkaliphilum KCTC 32984.</title>
        <authorList>
            <person name="Kim S.-G."/>
            <person name="Lee Y.-J."/>
        </authorList>
    </citation>
    <scope>NUCLEOTIDE SEQUENCE [LARGE SCALE GENOMIC DNA]</scope>
    <source>
        <strain evidence="8 9">YelD216</strain>
    </source>
</reference>
<dbReference type="PANTHER" id="PTHR30204:SF94">
    <property type="entry name" value="HEAVY METAL-DEPENDENT TRANSCRIPTIONAL REGULATOR HI_0293-RELATED"/>
    <property type="match status" value="1"/>
</dbReference>
<sequence length="131" mass="14819">MNIGEAAQRTGLSNKMIRHYEAQGLFTPAGRSEAGYRLYSEHNIQVLCFIRQARRLDFSIPQIAGLLQLWHNPQRSSRDVKEMAEAHLAEVNQKLRELKSMKTTLESMIHACKGNDDPACAILSTLENPIK</sequence>
<dbReference type="InterPro" id="IPR000551">
    <property type="entry name" value="MerR-type_HTH_dom"/>
</dbReference>
<dbReference type="GO" id="GO:0003677">
    <property type="term" value="F:DNA binding"/>
    <property type="evidence" value="ECO:0007669"/>
    <property type="project" value="UniProtKB-KW"/>
</dbReference>
<dbReference type="EMBL" id="CP013650">
    <property type="protein sequence ID" value="ALS99325.1"/>
    <property type="molecule type" value="Genomic_DNA"/>
</dbReference>